<evidence type="ECO:0000256" key="8">
    <source>
        <dbReference type="PROSITE-ProRule" id="PRU00110"/>
    </source>
</evidence>
<evidence type="ECO:0000256" key="7">
    <source>
        <dbReference type="ARBA" id="ARBA00023012"/>
    </source>
</evidence>
<dbReference type="GO" id="GO:0006935">
    <property type="term" value="P:chemotaxis"/>
    <property type="evidence" value="ECO:0007669"/>
    <property type="project" value="InterPro"/>
</dbReference>
<evidence type="ECO:0000256" key="5">
    <source>
        <dbReference type="ARBA" id="ARBA00022679"/>
    </source>
</evidence>
<dbReference type="Gene3D" id="3.30.565.10">
    <property type="entry name" value="Histidine kinase-like ATPase, C-terminal domain"/>
    <property type="match status" value="1"/>
</dbReference>
<dbReference type="PANTHER" id="PTHR43395">
    <property type="entry name" value="SENSOR HISTIDINE KINASE CHEA"/>
    <property type="match status" value="1"/>
</dbReference>
<dbReference type="PROSITE" id="PS50109">
    <property type="entry name" value="HIS_KIN"/>
    <property type="match status" value="1"/>
</dbReference>
<keyword evidence="6 14" id="KW-0418">Kinase</keyword>
<dbReference type="Gene3D" id="1.20.120.160">
    <property type="entry name" value="HPT domain"/>
    <property type="match status" value="1"/>
</dbReference>
<feature type="region of interest" description="Disordered" evidence="9">
    <location>
        <begin position="177"/>
        <end position="220"/>
    </location>
</feature>
<dbReference type="CDD" id="cd00088">
    <property type="entry name" value="HPT"/>
    <property type="match status" value="1"/>
</dbReference>
<comment type="subcellular location">
    <subcellularLocation>
        <location evidence="2">Cell membrane</location>
    </subcellularLocation>
</comment>
<feature type="domain" description="Histidine kinase" evidence="10">
    <location>
        <begin position="234"/>
        <end position="481"/>
    </location>
</feature>
<comment type="caution">
    <text evidence="14">The sequence shown here is derived from an EMBL/GenBank/DDBJ whole genome shotgun (WGS) entry which is preliminary data.</text>
</comment>
<dbReference type="Pfam" id="PF01584">
    <property type="entry name" value="CheW"/>
    <property type="match status" value="2"/>
</dbReference>
<dbReference type="GO" id="GO:0005737">
    <property type="term" value="C:cytoplasm"/>
    <property type="evidence" value="ECO:0007669"/>
    <property type="project" value="InterPro"/>
</dbReference>
<name>A0A7Y9FJP0_9CELL</name>
<evidence type="ECO:0000259" key="12">
    <source>
        <dbReference type="PROSITE" id="PS50894"/>
    </source>
</evidence>
<dbReference type="PROSITE" id="PS50894">
    <property type="entry name" value="HPT"/>
    <property type="match status" value="1"/>
</dbReference>
<dbReference type="PANTHER" id="PTHR43395:SF1">
    <property type="entry name" value="CHEMOTAXIS PROTEIN CHEA"/>
    <property type="match status" value="1"/>
</dbReference>
<dbReference type="FunFam" id="3.30.565.10:FF:000016">
    <property type="entry name" value="Chemotaxis protein CheA, putative"/>
    <property type="match status" value="1"/>
</dbReference>
<dbReference type="Gene3D" id="1.10.287.560">
    <property type="entry name" value="Histidine kinase CheA-like, homodimeric domain"/>
    <property type="match status" value="1"/>
</dbReference>
<dbReference type="CDD" id="cd16916">
    <property type="entry name" value="HATPase_CheA-like"/>
    <property type="match status" value="1"/>
</dbReference>
<gene>
    <name evidence="14" type="ORF">BKA21_002820</name>
    <name evidence="13" type="ORF">Col01nite_32120</name>
</gene>
<dbReference type="InterPro" id="IPR004358">
    <property type="entry name" value="Sig_transdc_His_kin-like_C"/>
</dbReference>
<dbReference type="InterPro" id="IPR036061">
    <property type="entry name" value="CheW-like_dom_sf"/>
</dbReference>
<dbReference type="EC" id="2.7.13.3" evidence="3"/>
<sequence>MDGLDDIVREFLVESHENLDQLDSDLVALEEQPGSRPLLSSIFRTIHTIKGTSGFLALSKLERLAHVGENLLVDLRDGTRSMDKPVTDVLLAMVDRIRMLLGAIEATGTEGDVAIDDVVARVEAVHAGVPLEAPAPEPASQEATTQDEVEQVDDEHVQQVEAPAELVAAAAGAAAPAPAAPAAPPAPAPAPAAPAAPAAPEATVPAQHPAPAAERVEEHPPTEEIGALRGVGDSAIRVDVDLLDALMRQVGELVLARNQISRLASATAQVDLVRSAQRLNLIAGELQEGVMKTRMQPIDNVFAKMPRIVRDLATACGREVALEVSGGDTELDRGLLEAVKDPLTHLVRNAVDHGIEPSAERVASGKSPKGLLALRAYHAGGQVVVEVSDDGRGVDTVKVAAKAVERGLRTQAQVDTASTADLLQLLFLPGFSTAATVTNVSGRGVGMDVVRTKVENVGGTVDVESTPGKGTVWRLRIPLTLAIMPALTVECNDDVYAVPQVNLLELVALDAQRGRSAIEYVHAAPVYRLRGDLLPLVSLAEVLGVAEPRDPGDPDGETSSVIAVVQADHHRFGLLVDRVLNTEEIVVKPLSPRLKAIGTYAGATVLGDGRVSLILDVQALGRRALIGELDAMARKDVGGIDAAHSGAAEQVLVVGIGGGRRVAMPLQSVTRLEQVRLDQVEHVGGREVVRYRGTILPLARLDRVLGSYGEAMDEELVVVVLTRRGRSVGLVVHEIVDILEDHSEQHSDIDDSGLVGSTVLGERVTERLDVRTAILAADPVFFDDRPEAGTAPDAAWSGIDDLVGAGR</sequence>
<dbReference type="InterPro" id="IPR036097">
    <property type="entry name" value="HisK_dim/P_sf"/>
</dbReference>
<accession>A0A7Y9FJP0</accession>
<keyword evidence="7" id="KW-0902">Two-component regulatory system</keyword>
<feature type="compositionally biased region" description="Pro residues" evidence="9">
    <location>
        <begin position="178"/>
        <end position="194"/>
    </location>
</feature>
<evidence type="ECO:0000256" key="4">
    <source>
        <dbReference type="ARBA" id="ARBA00022553"/>
    </source>
</evidence>
<evidence type="ECO:0000313" key="16">
    <source>
        <dbReference type="Proteomes" id="UP000618382"/>
    </source>
</evidence>
<dbReference type="Gene3D" id="2.40.50.180">
    <property type="entry name" value="CheA-289, Domain 4"/>
    <property type="match status" value="1"/>
</dbReference>
<keyword evidence="16" id="KW-1185">Reference proteome</keyword>
<dbReference type="InterPro" id="IPR005467">
    <property type="entry name" value="His_kinase_dom"/>
</dbReference>
<dbReference type="SMART" id="SM00260">
    <property type="entry name" value="CheW"/>
    <property type="match status" value="2"/>
</dbReference>
<dbReference type="InterPro" id="IPR036641">
    <property type="entry name" value="HPT_dom_sf"/>
</dbReference>
<dbReference type="InterPro" id="IPR051315">
    <property type="entry name" value="Bact_Chemotaxis_CheA"/>
</dbReference>
<dbReference type="RefSeq" id="WP_140460672.1">
    <property type="nucleotide sequence ID" value="NZ_BAABFI010000020.1"/>
</dbReference>
<dbReference type="SMART" id="SM00073">
    <property type="entry name" value="HPT"/>
    <property type="match status" value="1"/>
</dbReference>
<feature type="modified residue" description="Phosphohistidine" evidence="8">
    <location>
        <position position="47"/>
    </location>
</feature>
<dbReference type="GO" id="GO:0005886">
    <property type="term" value="C:plasma membrane"/>
    <property type="evidence" value="ECO:0007669"/>
    <property type="project" value="UniProtKB-SubCell"/>
</dbReference>
<dbReference type="SUPFAM" id="SSF47226">
    <property type="entry name" value="Histidine-containing phosphotransfer domain, HPT domain"/>
    <property type="match status" value="1"/>
</dbReference>
<dbReference type="AlphaFoldDB" id="A0A7Y9FJP0"/>
<evidence type="ECO:0000256" key="9">
    <source>
        <dbReference type="SAM" id="MobiDB-lite"/>
    </source>
</evidence>
<dbReference type="EMBL" id="JACCBK010000001">
    <property type="protein sequence ID" value="NYD87271.1"/>
    <property type="molecule type" value="Genomic_DNA"/>
</dbReference>
<dbReference type="SUPFAM" id="SSF47384">
    <property type="entry name" value="Homodimeric domain of signal transducing histidine kinase"/>
    <property type="match status" value="1"/>
</dbReference>
<dbReference type="Pfam" id="PF02518">
    <property type="entry name" value="HATPase_c"/>
    <property type="match status" value="1"/>
</dbReference>
<comment type="catalytic activity">
    <reaction evidence="1">
        <text>ATP + protein L-histidine = ADP + protein N-phospho-L-histidine.</text>
        <dbReference type="EC" id="2.7.13.3"/>
    </reaction>
</comment>
<dbReference type="InterPro" id="IPR003594">
    <property type="entry name" value="HATPase_dom"/>
</dbReference>
<feature type="domain" description="HPt" evidence="12">
    <location>
        <begin position="1"/>
        <end position="104"/>
    </location>
</feature>
<keyword evidence="4 8" id="KW-0597">Phosphoprotein</keyword>
<dbReference type="InterPro" id="IPR008207">
    <property type="entry name" value="Sig_transdc_His_kin_Hpt_dom"/>
</dbReference>
<evidence type="ECO:0000256" key="2">
    <source>
        <dbReference type="ARBA" id="ARBA00004236"/>
    </source>
</evidence>
<evidence type="ECO:0000256" key="1">
    <source>
        <dbReference type="ARBA" id="ARBA00000085"/>
    </source>
</evidence>
<keyword evidence="5 14" id="KW-0808">Transferase</keyword>
<dbReference type="GO" id="GO:0000155">
    <property type="term" value="F:phosphorelay sensor kinase activity"/>
    <property type="evidence" value="ECO:0007669"/>
    <property type="project" value="InterPro"/>
</dbReference>
<dbReference type="InterPro" id="IPR037006">
    <property type="entry name" value="CheA-like_homodim_sf"/>
</dbReference>
<dbReference type="EMBL" id="BONN01000011">
    <property type="protein sequence ID" value="GIG34053.1"/>
    <property type="molecule type" value="Genomic_DNA"/>
</dbReference>
<evidence type="ECO:0000256" key="6">
    <source>
        <dbReference type="ARBA" id="ARBA00022777"/>
    </source>
</evidence>
<dbReference type="SMART" id="SM00387">
    <property type="entry name" value="HATPase_c"/>
    <property type="match status" value="1"/>
</dbReference>
<feature type="region of interest" description="Disordered" evidence="9">
    <location>
        <begin position="129"/>
        <end position="155"/>
    </location>
</feature>
<dbReference type="PROSITE" id="PS50851">
    <property type="entry name" value="CHEW"/>
    <property type="match status" value="2"/>
</dbReference>
<dbReference type="SUPFAM" id="SSF50341">
    <property type="entry name" value="CheW-like"/>
    <property type="match status" value="2"/>
</dbReference>
<dbReference type="Proteomes" id="UP000618382">
    <property type="component" value="Unassembled WGS sequence"/>
</dbReference>
<proteinExistence type="predicted"/>
<reference evidence="14 15" key="1">
    <citation type="submission" date="2020-07" db="EMBL/GenBank/DDBJ databases">
        <title>Sequencing the genomes of 1000 actinobacteria strains.</title>
        <authorList>
            <person name="Klenk H.-P."/>
        </authorList>
    </citation>
    <scope>NUCLEOTIDE SEQUENCE [LARGE SCALE GENOMIC DNA]</scope>
    <source>
        <strain evidence="14 15">DSM 24482</strain>
    </source>
</reference>
<dbReference type="Gene3D" id="2.30.30.40">
    <property type="entry name" value="SH3 Domains"/>
    <property type="match status" value="1"/>
</dbReference>
<evidence type="ECO:0000259" key="11">
    <source>
        <dbReference type="PROSITE" id="PS50851"/>
    </source>
</evidence>
<dbReference type="InterPro" id="IPR036890">
    <property type="entry name" value="HATPase_C_sf"/>
</dbReference>
<feature type="compositionally biased region" description="Low complexity" evidence="9">
    <location>
        <begin position="130"/>
        <end position="143"/>
    </location>
</feature>
<dbReference type="Proteomes" id="UP000577956">
    <property type="component" value="Unassembled WGS sequence"/>
</dbReference>
<evidence type="ECO:0000256" key="3">
    <source>
        <dbReference type="ARBA" id="ARBA00012438"/>
    </source>
</evidence>
<dbReference type="PRINTS" id="PR00344">
    <property type="entry name" value="BCTRLSENSOR"/>
</dbReference>
<protein>
    <recommendedName>
        <fullName evidence="3">histidine kinase</fullName>
        <ecNumber evidence="3">2.7.13.3</ecNumber>
    </recommendedName>
</protein>
<dbReference type="InterPro" id="IPR002545">
    <property type="entry name" value="CheW-lke_dom"/>
</dbReference>
<organism evidence="14 15">
    <name type="scientific">Cellulomonas oligotrophica</name>
    <dbReference type="NCBI Taxonomy" id="931536"/>
    <lineage>
        <taxon>Bacteria</taxon>
        <taxon>Bacillati</taxon>
        <taxon>Actinomycetota</taxon>
        <taxon>Actinomycetes</taxon>
        <taxon>Micrococcales</taxon>
        <taxon>Cellulomonadaceae</taxon>
        <taxon>Cellulomonas</taxon>
    </lineage>
</organism>
<dbReference type="InterPro" id="IPR004105">
    <property type="entry name" value="CheA-like_dim"/>
</dbReference>
<dbReference type="Pfam" id="PF02895">
    <property type="entry name" value="H-kinase_dim"/>
    <property type="match status" value="1"/>
</dbReference>
<dbReference type="SMART" id="SM01231">
    <property type="entry name" value="H-kinase_dim"/>
    <property type="match status" value="1"/>
</dbReference>
<feature type="domain" description="CheW-like" evidence="11">
    <location>
        <begin position="648"/>
        <end position="779"/>
    </location>
</feature>
<evidence type="ECO:0000259" key="10">
    <source>
        <dbReference type="PROSITE" id="PS50109"/>
    </source>
</evidence>
<feature type="compositionally biased region" description="Low complexity" evidence="9">
    <location>
        <begin position="195"/>
        <end position="206"/>
    </location>
</feature>
<dbReference type="SUPFAM" id="SSF55874">
    <property type="entry name" value="ATPase domain of HSP90 chaperone/DNA topoisomerase II/histidine kinase"/>
    <property type="match status" value="1"/>
</dbReference>
<evidence type="ECO:0000313" key="15">
    <source>
        <dbReference type="Proteomes" id="UP000577956"/>
    </source>
</evidence>
<dbReference type="Pfam" id="PF01627">
    <property type="entry name" value="Hpt"/>
    <property type="match status" value="1"/>
</dbReference>
<evidence type="ECO:0000313" key="14">
    <source>
        <dbReference type="EMBL" id="NYD87271.1"/>
    </source>
</evidence>
<feature type="domain" description="CheW-like" evidence="11">
    <location>
        <begin position="483"/>
        <end position="626"/>
    </location>
</feature>
<reference evidence="13 16" key="2">
    <citation type="submission" date="2021-01" db="EMBL/GenBank/DDBJ databases">
        <title>Whole genome shotgun sequence of Cellulomonas oligotrophica NBRC 109435.</title>
        <authorList>
            <person name="Komaki H."/>
            <person name="Tamura T."/>
        </authorList>
    </citation>
    <scope>NUCLEOTIDE SEQUENCE [LARGE SCALE GENOMIC DNA]</scope>
    <source>
        <strain evidence="13 16">NBRC 109435</strain>
    </source>
</reference>
<evidence type="ECO:0000313" key="13">
    <source>
        <dbReference type="EMBL" id="GIG34053.1"/>
    </source>
</evidence>